<evidence type="ECO:0000259" key="4">
    <source>
        <dbReference type="Pfam" id="PF08241"/>
    </source>
</evidence>
<dbReference type="InterPro" id="IPR051052">
    <property type="entry name" value="Diverse_substrate_MTase"/>
</dbReference>
<sequence length="275" mass="30832">MSFDFSTASDAIANPLSYFSDRAEDYEKYRPIYPPSAIDTILSGLGSSTPLIAADIGAGTGIGARLLADRGIRVMAIEPHADMRTAATPHERVEYLTGTAEQIPLETASIDLVTSFQAFHWFDFDKSLQEFRRILKPGGRLALIWSFWDQSDAVSKQYTRLIYEASEEQEPQLLSRINPEKWLKSLRYQLFWQGLWLPDFTNFQRHEFTFNQKLDLAGSIGLARSQGFTPAGGAALDKLVSELSEFHHRVCDAQGQIQLTYCTRLYTATSPGYGG</sequence>
<evidence type="ECO:0000256" key="1">
    <source>
        <dbReference type="ARBA" id="ARBA00008361"/>
    </source>
</evidence>
<dbReference type="OrthoDB" id="9797252at2"/>
<dbReference type="PANTHER" id="PTHR44942:SF4">
    <property type="entry name" value="METHYLTRANSFERASE TYPE 11 DOMAIN-CONTAINING PROTEIN"/>
    <property type="match status" value="1"/>
</dbReference>
<feature type="domain" description="Methyltransferase type 11" evidence="4">
    <location>
        <begin position="55"/>
        <end position="142"/>
    </location>
</feature>
<accession>A0A1E5QFD9</accession>
<protein>
    <submittedName>
        <fullName evidence="5">Ubiquinone/menaquinone biosynthesis protein</fullName>
    </submittedName>
</protein>
<keyword evidence="5" id="KW-0830">Ubiquinone</keyword>
<name>A0A1E5QFD9_9CYAN</name>
<proteinExistence type="inferred from homology"/>
<dbReference type="InterPro" id="IPR029063">
    <property type="entry name" value="SAM-dependent_MTases_sf"/>
</dbReference>
<comment type="caution">
    <text evidence="5">The sequence shown here is derived from an EMBL/GenBank/DDBJ whole genome shotgun (WGS) entry which is preliminary data.</text>
</comment>
<gene>
    <name evidence="5" type="ORF">BH720_19310</name>
</gene>
<dbReference type="PANTHER" id="PTHR44942">
    <property type="entry name" value="METHYLTRANSF_11 DOMAIN-CONTAINING PROTEIN"/>
    <property type="match status" value="1"/>
</dbReference>
<dbReference type="AlphaFoldDB" id="A0A1E5QFD9"/>
<dbReference type="Gene3D" id="3.40.50.150">
    <property type="entry name" value="Vaccinia Virus protein VP39"/>
    <property type="match status" value="1"/>
</dbReference>
<dbReference type="SUPFAM" id="SSF53335">
    <property type="entry name" value="S-adenosyl-L-methionine-dependent methyltransferases"/>
    <property type="match status" value="1"/>
</dbReference>
<evidence type="ECO:0000256" key="2">
    <source>
        <dbReference type="ARBA" id="ARBA00022603"/>
    </source>
</evidence>
<evidence type="ECO:0000313" key="5">
    <source>
        <dbReference type="EMBL" id="OEJ73392.1"/>
    </source>
</evidence>
<dbReference type="Pfam" id="PF08241">
    <property type="entry name" value="Methyltransf_11"/>
    <property type="match status" value="1"/>
</dbReference>
<dbReference type="RefSeq" id="WP_069968863.1">
    <property type="nucleotide sequence ID" value="NZ_CM124774.1"/>
</dbReference>
<dbReference type="GO" id="GO:0008757">
    <property type="term" value="F:S-adenosylmethionine-dependent methyltransferase activity"/>
    <property type="evidence" value="ECO:0007669"/>
    <property type="project" value="InterPro"/>
</dbReference>
<reference evidence="5" key="1">
    <citation type="submission" date="2016-09" db="EMBL/GenBank/DDBJ databases">
        <title>Draft genome of thermotolerant cyanobacterium Desertifilum sp. strain IPPAS B-1220.</title>
        <authorList>
            <person name="Sinetova M.A."/>
            <person name="Bolakhan K."/>
            <person name="Zayadan B.K."/>
            <person name="Mironov K.S."/>
            <person name="Ustinova V."/>
            <person name="Kupriyanova E.V."/>
            <person name="Sidorov R.A."/>
            <person name="Skrypnik A.N."/>
            <person name="Gogoleva N.E."/>
            <person name="Gogolev Y.V."/>
            <person name="Los D.A."/>
        </authorList>
    </citation>
    <scope>NUCLEOTIDE SEQUENCE [LARGE SCALE GENOMIC DNA]</scope>
    <source>
        <strain evidence="5">IPPAS B-1220</strain>
    </source>
</reference>
<dbReference type="EMBL" id="MJGC01000088">
    <property type="protein sequence ID" value="OEJ73392.1"/>
    <property type="molecule type" value="Genomic_DNA"/>
</dbReference>
<dbReference type="GO" id="GO:0032259">
    <property type="term" value="P:methylation"/>
    <property type="evidence" value="ECO:0007669"/>
    <property type="project" value="UniProtKB-KW"/>
</dbReference>
<keyword evidence="3" id="KW-0808">Transferase</keyword>
<evidence type="ECO:0000256" key="3">
    <source>
        <dbReference type="ARBA" id="ARBA00022679"/>
    </source>
</evidence>
<dbReference type="CDD" id="cd02440">
    <property type="entry name" value="AdoMet_MTases"/>
    <property type="match status" value="1"/>
</dbReference>
<keyword evidence="2" id="KW-0489">Methyltransferase</keyword>
<organism evidence="5">
    <name type="scientific">Desertifilum tharense IPPAS B-1220</name>
    <dbReference type="NCBI Taxonomy" id="1781255"/>
    <lineage>
        <taxon>Bacteria</taxon>
        <taxon>Bacillati</taxon>
        <taxon>Cyanobacteriota</taxon>
        <taxon>Cyanophyceae</taxon>
        <taxon>Desertifilales</taxon>
        <taxon>Desertifilaceae</taxon>
        <taxon>Desertifilum</taxon>
    </lineage>
</organism>
<dbReference type="STRING" id="1781255.BH720_19310"/>
<comment type="similarity">
    <text evidence="1">Belongs to the methyltransferase superfamily.</text>
</comment>
<dbReference type="InterPro" id="IPR013216">
    <property type="entry name" value="Methyltransf_11"/>
</dbReference>